<sequence length="150" mass="17835">MFLSFTFGQGGAKLTLSFKYKFKPRFSDIDRYGIAHHSKYFCWFEEARYYFLESILKIPQEELVQLYAPITSLKADYKKSIIFENSYVIVVSLSIDEFKSFVQFQYEIMDCNEETIYAKGLTEHVFTKSNGELLFEIPDFLYEKIKLIRK</sequence>
<dbReference type="Pfam" id="PF13279">
    <property type="entry name" value="4HBT_2"/>
    <property type="match status" value="1"/>
</dbReference>
<evidence type="ECO:0000313" key="2">
    <source>
        <dbReference type="Proteomes" id="UP000432715"/>
    </source>
</evidence>
<gene>
    <name evidence="1" type="ORF">F8154_10720</name>
</gene>
<dbReference type="CDD" id="cd00586">
    <property type="entry name" value="4HBT"/>
    <property type="match status" value="1"/>
</dbReference>
<dbReference type="Gene3D" id="3.10.129.10">
    <property type="entry name" value="Hotdog Thioesterase"/>
    <property type="match status" value="1"/>
</dbReference>
<protein>
    <recommendedName>
        <fullName evidence="3">Acyl-CoA thioesterase</fullName>
    </recommendedName>
</protein>
<dbReference type="OrthoDB" id="9800856at2"/>
<proteinExistence type="predicted"/>
<dbReference type="Proteomes" id="UP000432715">
    <property type="component" value="Unassembled WGS sequence"/>
</dbReference>
<dbReference type="InterPro" id="IPR029069">
    <property type="entry name" value="HotDog_dom_sf"/>
</dbReference>
<evidence type="ECO:0008006" key="3">
    <source>
        <dbReference type="Google" id="ProtNLM"/>
    </source>
</evidence>
<name>A0A6I0F9P6_9FIRM</name>
<organism evidence="1 2">
    <name type="scientific">Alkaliphilus pronyensis</name>
    <dbReference type="NCBI Taxonomy" id="1482732"/>
    <lineage>
        <taxon>Bacteria</taxon>
        <taxon>Bacillati</taxon>
        <taxon>Bacillota</taxon>
        <taxon>Clostridia</taxon>
        <taxon>Peptostreptococcales</taxon>
        <taxon>Natronincolaceae</taxon>
        <taxon>Alkaliphilus</taxon>
    </lineage>
</organism>
<keyword evidence="2" id="KW-1185">Reference proteome</keyword>
<evidence type="ECO:0000313" key="1">
    <source>
        <dbReference type="EMBL" id="KAB3533466.1"/>
    </source>
</evidence>
<reference evidence="1 2" key="1">
    <citation type="submission" date="2019-10" db="EMBL/GenBank/DDBJ databases">
        <title>Alkaliphilus serpentinus sp. nov. and Alkaliphilus pronyensis sp. nov., two novel anaerobic alkaliphilic species isolated from the serpentinized-hosted hydrothermal field of the Prony Bay (New Caledonia).</title>
        <authorList>
            <person name="Postec A."/>
        </authorList>
    </citation>
    <scope>NUCLEOTIDE SEQUENCE [LARGE SCALE GENOMIC DNA]</scope>
    <source>
        <strain evidence="1 2">LacV</strain>
    </source>
</reference>
<accession>A0A6I0F9P6</accession>
<comment type="caution">
    <text evidence="1">The sequence shown here is derived from an EMBL/GenBank/DDBJ whole genome shotgun (WGS) entry which is preliminary data.</text>
</comment>
<dbReference type="EMBL" id="WBZC01000040">
    <property type="protein sequence ID" value="KAB3533466.1"/>
    <property type="molecule type" value="Genomic_DNA"/>
</dbReference>
<dbReference type="AlphaFoldDB" id="A0A6I0F9P6"/>
<dbReference type="SUPFAM" id="SSF54637">
    <property type="entry name" value="Thioesterase/thiol ester dehydrase-isomerase"/>
    <property type="match status" value="1"/>
</dbReference>